<dbReference type="Gene3D" id="2.40.128.20">
    <property type="match status" value="1"/>
</dbReference>
<dbReference type="InterPro" id="IPR012674">
    <property type="entry name" value="Calycin"/>
</dbReference>
<sequence length="203" mass="22723">MDQFQLSKYLGTWYMVNMQPLMPMNPYTGDCMNLTLTETGKKNDILASTSSKFSISTISSKDVMSYRGQGVFTWKLTNLTFTTVNVYPNGTTGNEVVTAPMNSTLKYVVIDTDYTNYTVAYICGNYSLGTSLEIKSPQKSSNSLKYDLKDFTIPPNLFILMSRAKANTSNFDMAAIKNTIKQKYACYHQMNHPSAQDKGTCKA</sequence>
<dbReference type="AlphaFoldDB" id="A0A9N9RI34"/>
<evidence type="ECO:0008006" key="3">
    <source>
        <dbReference type="Google" id="ProtNLM"/>
    </source>
</evidence>
<reference evidence="1" key="1">
    <citation type="submission" date="2022-01" db="EMBL/GenBank/DDBJ databases">
        <authorList>
            <person name="King R."/>
        </authorList>
    </citation>
    <scope>NUCLEOTIDE SEQUENCE</scope>
</reference>
<gene>
    <name evidence="1" type="ORF">CHIRRI_LOCUS476</name>
</gene>
<keyword evidence="2" id="KW-1185">Reference proteome</keyword>
<protein>
    <recommendedName>
        <fullName evidence="3">Lipocalin/cytosolic fatty-acid binding domain-containing protein</fullName>
    </recommendedName>
</protein>
<evidence type="ECO:0000313" key="2">
    <source>
        <dbReference type="Proteomes" id="UP001153620"/>
    </source>
</evidence>
<organism evidence="1 2">
    <name type="scientific">Chironomus riparius</name>
    <dbReference type="NCBI Taxonomy" id="315576"/>
    <lineage>
        <taxon>Eukaryota</taxon>
        <taxon>Metazoa</taxon>
        <taxon>Ecdysozoa</taxon>
        <taxon>Arthropoda</taxon>
        <taxon>Hexapoda</taxon>
        <taxon>Insecta</taxon>
        <taxon>Pterygota</taxon>
        <taxon>Neoptera</taxon>
        <taxon>Endopterygota</taxon>
        <taxon>Diptera</taxon>
        <taxon>Nematocera</taxon>
        <taxon>Chironomoidea</taxon>
        <taxon>Chironomidae</taxon>
        <taxon>Chironominae</taxon>
        <taxon>Chironomus</taxon>
    </lineage>
</organism>
<dbReference type="EMBL" id="OU895877">
    <property type="protein sequence ID" value="CAG9797478.1"/>
    <property type="molecule type" value="Genomic_DNA"/>
</dbReference>
<dbReference type="Proteomes" id="UP001153620">
    <property type="component" value="Chromosome 1"/>
</dbReference>
<reference evidence="1" key="2">
    <citation type="submission" date="2022-10" db="EMBL/GenBank/DDBJ databases">
        <authorList>
            <consortium name="ENA_rothamsted_submissions"/>
            <consortium name="culmorum"/>
            <person name="King R."/>
        </authorList>
    </citation>
    <scope>NUCLEOTIDE SEQUENCE</scope>
</reference>
<dbReference type="OrthoDB" id="10571590at2759"/>
<name>A0A9N9RI34_9DIPT</name>
<dbReference type="SUPFAM" id="SSF50814">
    <property type="entry name" value="Lipocalins"/>
    <property type="match status" value="1"/>
</dbReference>
<accession>A0A9N9RI34</accession>
<proteinExistence type="predicted"/>
<evidence type="ECO:0000313" key="1">
    <source>
        <dbReference type="EMBL" id="CAG9797478.1"/>
    </source>
</evidence>